<dbReference type="CDD" id="cd12307">
    <property type="entry name" value="RRM_NIFK_like"/>
    <property type="match status" value="1"/>
</dbReference>
<evidence type="ECO:0000313" key="7">
    <source>
        <dbReference type="EMBL" id="KAK4534243.1"/>
    </source>
</evidence>
<feature type="compositionally biased region" description="Basic and acidic residues" evidence="5">
    <location>
        <begin position="12"/>
        <end position="27"/>
    </location>
</feature>
<dbReference type="PANTHER" id="PTHR46754">
    <property type="entry name" value="MKI67 FHA DOMAIN-INTERACTING NUCLEOLAR PHOSPHOPROTEIN"/>
    <property type="match status" value="1"/>
</dbReference>
<dbReference type="InterPro" id="IPR012677">
    <property type="entry name" value="Nucleotide-bd_a/b_plait_sf"/>
</dbReference>
<feature type="region of interest" description="Disordered" evidence="5">
    <location>
        <begin position="1"/>
        <end position="34"/>
    </location>
</feature>
<accession>A0AAV9IQK5</accession>
<dbReference type="Pfam" id="PF00076">
    <property type="entry name" value="RRM_1"/>
    <property type="match status" value="1"/>
</dbReference>
<evidence type="ECO:0000256" key="3">
    <source>
        <dbReference type="ARBA" id="ARBA00023242"/>
    </source>
</evidence>
<dbReference type="Proteomes" id="UP001301350">
    <property type="component" value="Unassembled WGS sequence"/>
</dbReference>
<dbReference type="InterPro" id="IPR000504">
    <property type="entry name" value="RRM_dom"/>
</dbReference>
<reference evidence="7 8" key="1">
    <citation type="submission" date="2022-07" db="EMBL/GenBank/DDBJ databases">
        <title>Genome-wide signatures of adaptation to extreme environments.</title>
        <authorList>
            <person name="Cho C.H."/>
            <person name="Yoon H.S."/>
        </authorList>
    </citation>
    <scope>NUCLEOTIDE SEQUENCE [LARGE SCALE GENOMIC DNA]</scope>
    <source>
        <strain evidence="7 8">DBV 063 E5</strain>
    </source>
</reference>
<evidence type="ECO:0000256" key="5">
    <source>
        <dbReference type="SAM" id="MobiDB-lite"/>
    </source>
</evidence>
<dbReference type="SUPFAM" id="SSF54928">
    <property type="entry name" value="RNA-binding domain, RBD"/>
    <property type="match status" value="1"/>
</dbReference>
<evidence type="ECO:0000256" key="2">
    <source>
        <dbReference type="ARBA" id="ARBA00022884"/>
    </source>
</evidence>
<feature type="domain" description="RRM" evidence="6">
    <location>
        <begin position="41"/>
        <end position="119"/>
    </location>
</feature>
<dbReference type="Gene3D" id="3.30.70.330">
    <property type="match status" value="1"/>
</dbReference>
<dbReference type="GO" id="GO:0005730">
    <property type="term" value="C:nucleolus"/>
    <property type="evidence" value="ECO:0007669"/>
    <property type="project" value="UniProtKB-SubCell"/>
</dbReference>
<evidence type="ECO:0000256" key="4">
    <source>
        <dbReference type="PROSITE-ProRule" id="PRU00176"/>
    </source>
</evidence>
<gene>
    <name evidence="7" type="ORF">CDCA_CDCA01G0268</name>
</gene>
<organism evidence="7 8">
    <name type="scientific">Cyanidium caldarium</name>
    <name type="common">Red alga</name>
    <dbReference type="NCBI Taxonomy" id="2771"/>
    <lineage>
        <taxon>Eukaryota</taxon>
        <taxon>Rhodophyta</taxon>
        <taxon>Bangiophyceae</taxon>
        <taxon>Cyanidiales</taxon>
        <taxon>Cyanidiaceae</taxon>
        <taxon>Cyanidium</taxon>
    </lineage>
</organism>
<comment type="subcellular location">
    <subcellularLocation>
        <location evidence="1">Nucleus</location>
        <location evidence="1">Nucleolus</location>
    </subcellularLocation>
</comment>
<sequence length="183" mass="20637">MTRSSTNSSTSDRVKASPDVVESRNPSEEAPFPPVDGGLADVVYVGHLPHGFYESELHDYFSQYGAVLQVRVARSARTGRCRGYGWVRFADAVAAQRAVDAMHGYFMLGRVLVVQRVPPERAHPELFRAGRRRFRLEALPRRRPAATASVKHPGRRCAQRRQRKVRQLAALHISYHFPGMESK</sequence>
<dbReference type="EMBL" id="JANCYW010000001">
    <property type="protein sequence ID" value="KAK4534243.1"/>
    <property type="molecule type" value="Genomic_DNA"/>
</dbReference>
<comment type="caution">
    <text evidence="7">The sequence shown here is derived from an EMBL/GenBank/DDBJ whole genome shotgun (WGS) entry which is preliminary data.</text>
</comment>
<dbReference type="InterPro" id="IPR035979">
    <property type="entry name" value="RBD_domain_sf"/>
</dbReference>
<keyword evidence="8" id="KW-1185">Reference proteome</keyword>
<evidence type="ECO:0000256" key="1">
    <source>
        <dbReference type="ARBA" id="ARBA00004604"/>
    </source>
</evidence>
<dbReference type="PROSITE" id="PS50102">
    <property type="entry name" value="RRM"/>
    <property type="match status" value="1"/>
</dbReference>
<dbReference type="GO" id="GO:0003723">
    <property type="term" value="F:RNA binding"/>
    <property type="evidence" value="ECO:0007669"/>
    <property type="project" value="UniProtKB-UniRule"/>
</dbReference>
<proteinExistence type="predicted"/>
<evidence type="ECO:0000313" key="8">
    <source>
        <dbReference type="Proteomes" id="UP001301350"/>
    </source>
</evidence>
<keyword evidence="2 4" id="KW-0694">RNA-binding</keyword>
<evidence type="ECO:0000259" key="6">
    <source>
        <dbReference type="PROSITE" id="PS50102"/>
    </source>
</evidence>
<dbReference type="SMART" id="SM00360">
    <property type="entry name" value="RRM"/>
    <property type="match status" value="1"/>
</dbReference>
<dbReference type="AlphaFoldDB" id="A0AAV9IQK5"/>
<protein>
    <recommendedName>
        <fullName evidence="6">RRM domain-containing protein</fullName>
    </recommendedName>
</protein>
<keyword evidence="3" id="KW-0539">Nucleus</keyword>
<feature type="compositionally biased region" description="Low complexity" evidence="5">
    <location>
        <begin position="1"/>
        <end position="11"/>
    </location>
</feature>
<name>A0AAV9IQK5_CYACA</name>